<dbReference type="RefSeq" id="WP_089789264.1">
    <property type="nucleotide sequence ID" value="NZ_FOKW01000009.1"/>
</dbReference>
<gene>
    <name evidence="2" type="ORF">SAMN05444422_109214</name>
</gene>
<dbReference type="AlphaFoldDB" id="A0A1I1JU61"/>
<dbReference type="OrthoDB" id="221929at2157"/>
<accession>A0A1I1JU61</accession>
<evidence type="ECO:0000313" key="3">
    <source>
        <dbReference type="Proteomes" id="UP000199161"/>
    </source>
</evidence>
<name>A0A1I1JU61_NATHA</name>
<evidence type="ECO:0000259" key="1">
    <source>
        <dbReference type="Pfam" id="PF18545"/>
    </source>
</evidence>
<dbReference type="Proteomes" id="UP000199161">
    <property type="component" value="Unassembled WGS sequence"/>
</dbReference>
<dbReference type="InterPro" id="IPR040624">
    <property type="entry name" value="HalOD1"/>
</dbReference>
<protein>
    <recommendedName>
        <fullName evidence="1">Halobacterial output domain-containing protein</fullName>
    </recommendedName>
</protein>
<feature type="domain" description="Halobacterial output" evidence="1">
    <location>
        <begin position="14"/>
        <end position="84"/>
    </location>
</feature>
<reference evidence="3" key="1">
    <citation type="submission" date="2016-10" db="EMBL/GenBank/DDBJ databases">
        <authorList>
            <person name="Varghese N."/>
            <person name="Submissions S."/>
        </authorList>
    </citation>
    <scope>NUCLEOTIDE SEQUENCE [LARGE SCALE GENOMIC DNA]</scope>
    <source>
        <strain evidence="3">DSM 13078</strain>
    </source>
</reference>
<organism evidence="2 3">
    <name type="scientific">Natronobacterium haloterrestre</name>
    <name type="common">Halobiforma haloterrestris</name>
    <dbReference type="NCBI Taxonomy" id="148448"/>
    <lineage>
        <taxon>Archaea</taxon>
        <taxon>Methanobacteriati</taxon>
        <taxon>Methanobacteriota</taxon>
        <taxon>Stenosarchaea group</taxon>
        <taxon>Halobacteria</taxon>
        <taxon>Halobacteriales</taxon>
        <taxon>Natrialbaceae</taxon>
        <taxon>Natronobacterium</taxon>
    </lineage>
</organism>
<keyword evidence="3" id="KW-1185">Reference proteome</keyword>
<dbReference type="EMBL" id="FOKW01000009">
    <property type="protein sequence ID" value="SFC52199.1"/>
    <property type="molecule type" value="Genomic_DNA"/>
</dbReference>
<dbReference type="Pfam" id="PF18545">
    <property type="entry name" value="HalOD1"/>
    <property type="match status" value="1"/>
</dbReference>
<evidence type="ECO:0000313" key="2">
    <source>
        <dbReference type="EMBL" id="SFC52199.1"/>
    </source>
</evidence>
<sequence length="95" mass="10042">MSEITLSASAEPSTESVSIDIVTAVADARGVDPTELPPLYYAIDPDAIDQLFQSQVQNESLRVQFTFAGCNVTISSDGQVTVTPTDADCESSLEA</sequence>
<proteinExistence type="predicted"/>